<dbReference type="InterPro" id="IPR001466">
    <property type="entry name" value="Beta-lactam-related"/>
</dbReference>
<evidence type="ECO:0000313" key="5">
    <source>
        <dbReference type="EMBL" id="OFV72006.1"/>
    </source>
</evidence>
<dbReference type="InterPro" id="IPR050491">
    <property type="entry name" value="AmpC-like"/>
</dbReference>
<proteinExistence type="predicted"/>
<feature type="signal peptide" evidence="3">
    <location>
        <begin position="1"/>
        <end position="20"/>
    </location>
</feature>
<evidence type="ECO:0000313" key="6">
    <source>
        <dbReference type="Proteomes" id="UP000176244"/>
    </source>
</evidence>
<sequence>MNRKIIWIGYCLLIAGLVLATTSCTTSGSATKKESAYAKTIAATRTEIWQTISAGGASSAAVAICEDGKIVYEEGFAMANRTAAIPVDSETQFNVGSVSKMFATMAVLKLCQDGQLDLDQPVTGYLPEFTMEDPRYQQITVRMLLNHTSALNGTYSYDTSTAAPSAEFMDYFLANLNASSLKSDPGIISIYCNDGFTLAQALVEKVSGMPFADYLSKNILTPASLDNTSCYFKEGNDNVALAYNNDGSAAALEYLNSLGAGGIASNAHDLAKFGDAILAGKIVERKWVDESFTAQYGPQTVPAGTPKMAFGLGWDSVTDEAYEKLGVRLIYKGGDTSYYHSMLYLLPDQNITIALTFAGPADTTAITDVIATTLLAEKGVIPSGSTTIATAPQAAAVPEQLLAYAGYYTLSGNILKLDFNQAAGVMNLYSNSDAGFTLVDTLNYKDDGFFYGTDKRLKLEENFGTKFLMSYALTGETGSINATMLPARTAGISPDQFANKQWITINTLPEDTVFLAGSTWVMDEFPGDVLFGGNGYYLINQLIDERITLPNLKYTRDTMEFKLIEEQGQTLLDVGSFKLINTATVPVLQTGEVITIGAQNVCRKLPSDGLIKPREGRLVVLNPTLEGQYDSLLNGTEGTAVTAGSYVVFIGNDGDTISYDYQI</sequence>
<dbReference type="STRING" id="52694.ACWI_04800"/>
<gene>
    <name evidence="5" type="primary">pbpX_1</name>
    <name evidence="5" type="ORF">ACWI_04800</name>
</gene>
<dbReference type="Proteomes" id="UP000176244">
    <property type="component" value="Unassembled WGS sequence"/>
</dbReference>
<reference evidence="5 6" key="1">
    <citation type="submission" date="2015-09" db="EMBL/GenBank/DDBJ databases">
        <title>Genome sequence of Acetobacterium wieringae DSM 1911.</title>
        <authorList>
            <person name="Poehlein A."/>
            <person name="Bengelsdorf F.R."/>
            <person name="Schiel-Bengelsdorf B."/>
            <person name="Duerre P."/>
            <person name="Daniel R."/>
        </authorList>
    </citation>
    <scope>NUCLEOTIDE SEQUENCE [LARGE SCALE GENOMIC DNA]</scope>
    <source>
        <strain evidence="5 6">DSM 1911</strain>
    </source>
</reference>
<evidence type="ECO:0000256" key="2">
    <source>
        <dbReference type="ARBA" id="ARBA00023136"/>
    </source>
</evidence>
<dbReference type="RefSeq" id="WP_070369848.1">
    <property type="nucleotide sequence ID" value="NZ_LKEU01000013.1"/>
</dbReference>
<dbReference type="AlphaFoldDB" id="A0A1F2PMT4"/>
<keyword evidence="2" id="KW-0472">Membrane</keyword>
<dbReference type="PANTHER" id="PTHR46825">
    <property type="entry name" value="D-ALANYL-D-ALANINE-CARBOXYPEPTIDASE/ENDOPEPTIDASE AMPH"/>
    <property type="match status" value="1"/>
</dbReference>
<dbReference type="GO" id="GO:0016020">
    <property type="term" value="C:membrane"/>
    <property type="evidence" value="ECO:0007669"/>
    <property type="project" value="UniProtKB-SubCell"/>
</dbReference>
<dbReference type="PANTHER" id="PTHR46825:SF11">
    <property type="entry name" value="PENICILLIN-BINDING PROTEIN 4"/>
    <property type="match status" value="1"/>
</dbReference>
<protein>
    <submittedName>
        <fullName evidence="5">Putative penicillin-binding protein PbpX</fullName>
    </submittedName>
</protein>
<dbReference type="Pfam" id="PF00144">
    <property type="entry name" value="Beta-lactamase"/>
    <property type="match status" value="1"/>
</dbReference>
<feature type="chain" id="PRO_5038762517" evidence="3">
    <location>
        <begin position="21"/>
        <end position="663"/>
    </location>
</feature>
<accession>A0A1F2PMT4</accession>
<dbReference type="OrthoDB" id="9797709at2"/>
<evidence type="ECO:0000259" key="4">
    <source>
        <dbReference type="Pfam" id="PF00144"/>
    </source>
</evidence>
<dbReference type="PROSITE" id="PS51257">
    <property type="entry name" value="PROKAR_LIPOPROTEIN"/>
    <property type="match status" value="1"/>
</dbReference>
<keyword evidence="3" id="KW-0732">Signal</keyword>
<evidence type="ECO:0000256" key="3">
    <source>
        <dbReference type="SAM" id="SignalP"/>
    </source>
</evidence>
<comment type="subcellular location">
    <subcellularLocation>
        <location evidence="1">Membrane</location>
    </subcellularLocation>
</comment>
<dbReference type="InterPro" id="IPR012338">
    <property type="entry name" value="Beta-lactam/transpept-like"/>
</dbReference>
<evidence type="ECO:0000256" key="1">
    <source>
        <dbReference type="ARBA" id="ARBA00004370"/>
    </source>
</evidence>
<organism evidence="5 6">
    <name type="scientific">Acetobacterium wieringae</name>
    <dbReference type="NCBI Taxonomy" id="52694"/>
    <lineage>
        <taxon>Bacteria</taxon>
        <taxon>Bacillati</taxon>
        <taxon>Bacillota</taxon>
        <taxon>Clostridia</taxon>
        <taxon>Eubacteriales</taxon>
        <taxon>Eubacteriaceae</taxon>
        <taxon>Acetobacterium</taxon>
    </lineage>
</organism>
<name>A0A1F2PMT4_9FIRM</name>
<comment type="caution">
    <text evidence="5">The sequence shown here is derived from an EMBL/GenBank/DDBJ whole genome shotgun (WGS) entry which is preliminary data.</text>
</comment>
<feature type="domain" description="Beta-lactamase-related" evidence="4">
    <location>
        <begin position="54"/>
        <end position="361"/>
    </location>
</feature>
<dbReference type="EMBL" id="LKEU01000013">
    <property type="protein sequence ID" value="OFV72006.1"/>
    <property type="molecule type" value="Genomic_DNA"/>
</dbReference>
<dbReference type="Gene3D" id="3.40.710.10">
    <property type="entry name" value="DD-peptidase/beta-lactamase superfamily"/>
    <property type="match status" value="1"/>
</dbReference>
<dbReference type="SUPFAM" id="SSF56601">
    <property type="entry name" value="beta-lactamase/transpeptidase-like"/>
    <property type="match status" value="1"/>
</dbReference>